<keyword evidence="8" id="KW-0539">Nucleus</keyword>
<dbReference type="Proteomes" id="UP000241890">
    <property type="component" value="Unassembled WGS sequence"/>
</dbReference>
<dbReference type="InterPro" id="IPR026570">
    <property type="entry name" value="CCDC86"/>
</dbReference>
<keyword evidence="7" id="KW-0175">Coiled coil</keyword>
<feature type="compositionally biased region" description="Basic residues" evidence="10">
    <location>
        <begin position="34"/>
        <end position="46"/>
    </location>
</feature>
<evidence type="ECO:0000256" key="10">
    <source>
        <dbReference type="SAM" id="MobiDB-lite"/>
    </source>
</evidence>
<evidence type="ECO:0000256" key="4">
    <source>
        <dbReference type="ARBA" id="ARBA00022454"/>
    </source>
</evidence>
<name>A0A2R5GY42_9STRA</name>
<dbReference type="OrthoDB" id="277961at2759"/>
<comment type="subcellular location">
    <subcellularLocation>
        <location evidence="1">Chromosome</location>
    </subcellularLocation>
    <subcellularLocation>
        <location evidence="2">Nucleus</location>
        <location evidence="2">Nucleolus</location>
    </subcellularLocation>
</comment>
<dbReference type="InParanoid" id="A0A2R5GY42"/>
<dbReference type="PANTHER" id="PTHR13557:SF1">
    <property type="entry name" value="COILED-COIL DOMAIN-CONTAINING PROTEIN 86"/>
    <property type="match status" value="1"/>
</dbReference>
<evidence type="ECO:0000256" key="2">
    <source>
        <dbReference type="ARBA" id="ARBA00004604"/>
    </source>
</evidence>
<protein>
    <recommendedName>
        <fullName evidence="3">Coiled-coil domain-containing protein 86</fullName>
    </recommendedName>
</protein>
<feature type="compositionally biased region" description="Acidic residues" evidence="10">
    <location>
        <begin position="93"/>
        <end position="105"/>
    </location>
</feature>
<evidence type="ECO:0000256" key="8">
    <source>
        <dbReference type="ARBA" id="ARBA00023242"/>
    </source>
</evidence>
<dbReference type="AlphaFoldDB" id="A0A2R5GY42"/>
<evidence type="ECO:0000256" key="3">
    <source>
        <dbReference type="ARBA" id="ARBA00016738"/>
    </source>
</evidence>
<proteinExistence type="predicted"/>
<evidence type="ECO:0000256" key="9">
    <source>
        <dbReference type="ARBA" id="ARBA00093307"/>
    </source>
</evidence>
<reference evidence="11 12" key="1">
    <citation type="submission" date="2017-12" db="EMBL/GenBank/DDBJ databases">
        <title>Sequencing, de novo assembly and annotation of complete genome of a new Thraustochytrid species, strain FCC1311.</title>
        <authorList>
            <person name="Sedici K."/>
            <person name="Godart F."/>
            <person name="Aiese Cigliano R."/>
            <person name="Sanseverino W."/>
            <person name="Barakat M."/>
            <person name="Ortet P."/>
            <person name="Marechal E."/>
            <person name="Cagnac O."/>
            <person name="Amato A."/>
        </authorList>
    </citation>
    <scope>NUCLEOTIDE SEQUENCE [LARGE SCALE GENOMIC DNA]</scope>
</reference>
<dbReference type="EMBL" id="BEYU01000154">
    <property type="protein sequence ID" value="GBG33361.1"/>
    <property type="molecule type" value="Genomic_DNA"/>
</dbReference>
<feature type="compositionally biased region" description="Polar residues" evidence="10">
    <location>
        <begin position="288"/>
        <end position="303"/>
    </location>
</feature>
<evidence type="ECO:0000313" key="12">
    <source>
        <dbReference type="Proteomes" id="UP000241890"/>
    </source>
</evidence>
<keyword evidence="6" id="KW-0164">Citrullination</keyword>
<accession>A0A2R5GY42</accession>
<feature type="compositionally biased region" description="Basic residues" evidence="10">
    <location>
        <begin position="317"/>
        <end position="328"/>
    </location>
</feature>
<keyword evidence="4" id="KW-0158">Chromosome</keyword>
<evidence type="ECO:0000256" key="6">
    <source>
        <dbReference type="ARBA" id="ARBA00022934"/>
    </source>
</evidence>
<dbReference type="GO" id="GO:0005694">
    <property type="term" value="C:chromosome"/>
    <property type="evidence" value="ECO:0007669"/>
    <property type="project" value="UniProtKB-SubCell"/>
</dbReference>
<feature type="compositionally biased region" description="Basic and acidic residues" evidence="10">
    <location>
        <begin position="235"/>
        <end position="255"/>
    </location>
</feature>
<feature type="compositionally biased region" description="Basic and acidic residues" evidence="10">
    <location>
        <begin position="23"/>
        <end position="33"/>
    </location>
</feature>
<evidence type="ECO:0000256" key="7">
    <source>
        <dbReference type="ARBA" id="ARBA00023054"/>
    </source>
</evidence>
<comment type="caution">
    <text evidence="11">The sequence shown here is derived from an EMBL/GenBank/DDBJ whole genome shotgun (WGS) entry which is preliminary data.</text>
</comment>
<feature type="compositionally biased region" description="Basic residues" evidence="10">
    <location>
        <begin position="62"/>
        <end position="88"/>
    </location>
</feature>
<gene>
    <name evidence="11" type="ORF">FCC1311_095842</name>
</gene>
<keyword evidence="12" id="KW-1185">Reference proteome</keyword>
<feature type="region of interest" description="Disordered" evidence="10">
    <location>
        <begin position="235"/>
        <end position="328"/>
    </location>
</feature>
<keyword evidence="5" id="KW-0597">Phosphoprotein</keyword>
<evidence type="ECO:0000313" key="11">
    <source>
        <dbReference type="EMBL" id="GBG33361.1"/>
    </source>
</evidence>
<dbReference type="PANTHER" id="PTHR13557">
    <property type="entry name" value="COILED-COIL DOMAIN-CONTAINING PROTEIN 86"/>
    <property type="match status" value="1"/>
</dbReference>
<feature type="region of interest" description="Disordered" evidence="10">
    <location>
        <begin position="1"/>
        <end position="161"/>
    </location>
</feature>
<feature type="compositionally biased region" description="Basic and acidic residues" evidence="10">
    <location>
        <begin position="106"/>
        <end position="125"/>
    </location>
</feature>
<evidence type="ECO:0000256" key="5">
    <source>
        <dbReference type="ARBA" id="ARBA00022553"/>
    </source>
</evidence>
<evidence type="ECO:0000256" key="1">
    <source>
        <dbReference type="ARBA" id="ARBA00004286"/>
    </source>
</evidence>
<sequence length="328" mass="37255">MAKTRTRSQRVAKKADEDAEPAAAREEVVEPKKTVRKTARSAKKTKKADAVEAEAAPEKKKAAPAKKTPAKAKKTPAKKAKTPARQKKQPQQENDDDDDDDNDNNEIEKEEKKVVVEKEVKEAAKPRSGTKRPRAAIVEEEAKEGNKESDATTETSEEAARAVKSRRLLSYADEVEERKSNKFVTRSVPAGGRWWKKIQNEKASMVIYKANPRTLSTSWDRKMELRHKREAAKAFEAEQRAKREEHEAMMREKRAEKRRRKAENELKGGAFQTINPEKLKRMSKKQLRTISKTQVDNEGNVQTVPVYGQAAPSKFNGRSKKISGKRRR</sequence>
<organism evidence="11 12">
    <name type="scientific">Hondaea fermentalgiana</name>
    <dbReference type="NCBI Taxonomy" id="2315210"/>
    <lineage>
        <taxon>Eukaryota</taxon>
        <taxon>Sar</taxon>
        <taxon>Stramenopiles</taxon>
        <taxon>Bigyra</taxon>
        <taxon>Labyrinthulomycetes</taxon>
        <taxon>Thraustochytrida</taxon>
        <taxon>Thraustochytriidae</taxon>
        <taxon>Hondaea</taxon>
    </lineage>
</organism>
<comment type="function">
    <text evidence="9">Required for proper chromosome segregation during mitosis and error-free mitotic progression.</text>
</comment>
<dbReference type="GO" id="GO:0005730">
    <property type="term" value="C:nucleolus"/>
    <property type="evidence" value="ECO:0007669"/>
    <property type="project" value="UniProtKB-SubCell"/>
</dbReference>
<feature type="compositionally biased region" description="Basic residues" evidence="10">
    <location>
        <begin position="1"/>
        <end position="12"/>
    </location>
</feature>